<dbReference type="InterPro" id="IPR006626">
    <property type="entry name" value="PbH1"/>
</dbReference>
<evidence type="ECO:0000256" key="2">
    <source>
        <dbReference type="ARBA" id="ARBA00022525"/>
    </source>
</evidence>
<dbReference type="GO" id="GO:0005576">
    <property type="term" value="C:extracellular region"/>
    <property type="evidence" value="ECO:0007669"/>
    <property type="project" value="UniProtKB-SubCell"/>
</dbReference>
<dbReference type="PANTHER" id="PTHR40088">
    <property type="entry name" value="PECTATE LYASE (EUROFUNG)"/>
    <property type="match status" value="1"/>
</dbReference>
<dbReference type="InterPro" id="IPR052052">
    <property type="entry name" value="Polysaccharide_Lyase_9"/>
</dbReference>
<evidence type="ECO:0000313" key="7">
    <source>
        <dbReference type="Proteomes" id="UP000436047"/>
    </source>
</evidence>
<dbReference type="EMBL" id="VUMI01000014">
    <property type="protein sequence ID" value="MSS88743.1"/>
    <property type="molecule type" value="Genomic_DNA"/>
</dbReference>
<dbReference type="Gene3D" id="2.60.40.1180">
    <property type="entry name" value="Golgi alpha-mannosidase II"/>
    <property type="match status" value="1"/>
</dbReference>
<evidence type="ECO:0000259" key="4">
    <source>
        <dbReference type="Pfam" id="PF07602"/>
    </source>
</evidence>
<dbReference type="RefSeq" id="WP_154464563.1">
    <property type="nucleotide sequence ID" value="NZ_JAXDZL010000031.1"/>
</dbReference>
<dbReference type="PANTHER" id="PTHR40088:SF2">
    <property type="entry name" value="SECRETED SUGAR HYDROLASE"/>
    <property type="match status" value="1"/>
</dbReference>
<evidence type="ECO:0000313" key="6">
    <source>
        <dbReference type="EMBL" id="MSS88743.1"/>
    </source>
</evidence>
<evidence type="ECO:0000256" key="1">
    <source>
        <dbReference type="ARBA" id="ARBA00004613"/>
    </source>
</evidence>
<dbReference type="GeneID" id="86053517"/>
<organism evidence="6 7">
    <name type="scientific">Eisenbergiella porci</name>
    <dbReference type="NCBI Taxonomy" id="2652274"/>
    <lineage>
        <taxon>Bacteria</taxon>
        <taxon>Bacillati</taxon>
        <taxon>Bacillota</taxon>
        <taxon>Clostridia</taxon>
        <taxon>Lachnospirales</taxon>
        <taxon>Lachnospiraceae</taxon>
        <taxon>Eisenbergiella</taxon>
    </lineage>
</organism>
<accession>A0A6N7WDH7</accession>
<dbReference type="SMART" id="SM00710">
    <property type="entry name" value="PbH1"/>
    <property type="match status" value="4"/>
</dbReference>
<reference evidence="6 7" key="1">
    <citation type="submission" date="2019-08" db="EMBL/GenBank/DDBJ databases">
        <title>In-depth cultivation of the pig gut microbiome towards novel bacterial diversity and tailored functional studies.</title>
        <authorList>
            <person name="Wylensek D."/>
            <person name="Hitch T.C.A."/>
            <person name="Clavel T."/>
        </authorList>
    </citation>
    <scope>NUCLEOTIDE SEQUENCE [LARGE SCALE GENOMIC DNA]</scope>
    <source>
        <strain evidence="6 7">WCA-389-WT-23B</strain>
    </source>
</reference>
<dbReference type="InterPro" id="IPR049169">
    <property type="entry name" value="Glyco_hydro_120_ins"/>
</dbReference>
<dbReference type="Proteomes" id="UP000436047">
    <property type="component" value="Unassembled WGS sequence"/>
</dbReference>
<evidence type="ECO:0000259" key="5">
    <source>
        <dbReference type="Pfam" id="PF21258"/>
    </source>
</evidence>
<dbReference type="SUPFAM" id="SSF51126">
    <property type="entry name" value="Pectin lyase-like"/>
    <property type="match status" value="1"/>
</dbReference>
<sequence length="652" mass="73265">MNIEYHVSVNGCDRAEGSRENPFRTISRAAAIAETGDRVIVHEGVYREWVKPAHTGYSNISRITYEAAEGEKVVIKGSERIQNWEQMEGTVWKAVVPNTLFGDYNPYQEILGGDWFLYPCADGPEGYCIHTGDVYLNGKSFFEAKSLEDVKNPVIRTEGYNPPWTKRTEPILHPEDTVYQWYAQVDEENTTIYANFQGADPNRELVEINVRKCCFYPEKPGMNYITVRGFEMEQAACPWTPPTADQPGLLGTHWSKGWIIENNIIHDAKCSGISIGKEASTGHNLCTRRHRKPGYQYQMEAVFRALQIGWSKEKIGSHIIRNNEIYDCGQNGVVGHMGCVFSEITNNHIYNIAVKHEYFGYEIAGIKLHAAIDVQVCHNHIHNCTLGAWFDWQAQGTRVSSNLFYENDRDLMVEVSHGPYMVDNNIFASDYNFDNIAQGGAYVNNLCCGTMRREPVLNRSTPYHFPHTTQVAGTTLVYGGDDRLYQNIFLGGTKTYTEQSLNGTAGYDGSPVSLEEYVEEVTALGNGDVEMFEKVNQPVFINGNAYLKGAPAFAREEDNYLSDGDPQVKISVEGDSVYLEMNVEKDMLSIPTEIIDTEKLGMVRLVEASFDDPDGNPIVLNKDYLGKTRKAGSPAGPLEELKEGFNRVKVWG</sequence>
<keyword evidence="2" id="KW-0964">Secreted</keyword>
<dbReference type="InterPro" id="IPR011050">
    <property type="entry name" value="Pectin_lyase_fold/virulence"/>
</dbReference>
<dbReference type="InterPro" id="IPR012334">
    <property type="entry name" value="Pectin_lyas_fold"/>
</dbReference>
<protein>
    <submittedName>
        <fullName evidence="6">DUF1565 domain-containing protein</fullName>
    </submittedName>
</protein>
<dbReference type="InterPro" id="IPR013780">
    <property type="entry name" value="Glyco_hydro_b"/>
</dbReference>
<evidence type="ECO:0000256" key="3">
    <source>
        <dbReference type="ARBA" id="ARBA00022729"/>
    </source>
</evidence>
<proteinExistence type="predicted"/>
<keyword evidence="7" id="KW-1185">Reference proteome</keyword>
<dbReference type="InterPro" id="IPR011459">
    <property type="entry name" value="DUF1565"/>
</dbReference>
<name>A0A6N7WDH7_9FIRM</name>
<dbReference type="GO" id="GO:0016837">
    <property type="term" value="F:carbon-oxygen lyase activity, acting on polysaccharides"/>
    <property type="evidence" value="ECO:0007669"/>
    <property type="project" value="TreeGrafter"/>
</dbReference>
<dbReference type="Pfam" id="PF07602">
    <property type="entry name" value="DUF1565"/>
    <property type="match status" value="1"/>
</dbReference>
<dbReference type="Pfam" id="PF21258">
    <property type="entry name" value="Glyco_hydro_120_ins"/>
    <property type="match status" value="1"/>
</dbReference>
<comment type="subcellular location">
    <subcellularLocation>
        <location evidence="1">Secreted</location>
    </subcellularLocation>
</comment>
<comment type="caution">
    <text evidence="6">The sequence shown here is derived from an EMBL/GenBank/DDBJ whole genome shotgun (WGS) entry which is preliminary data.</text>
</comment>
<dbReference type="AlphaFoldDB" id="A0A6N7WDH7"/>
<dbReference type="Gene3D" id="2.160.20.10">
    <property type="entry name" value="Single-stranded right-handed beta-helix, Pectin lyase-like"/>
    <property type="match status" value="1"/>
</dbReference>
<feature type="domain" description="DUF1565" evidence="4">
    <location>
        <begin position="9"/>
        <end position="48"/>
    </location>
</feature>
<gene>
    <name evidence="6" type="ORF">FYJ45_10655</name>
</gene>
<keyword evidence="3" id="KW-0732">Signal</keyword>
<feature type="domain" description="Glycoside hydrolase 120 insertion" evidence="5">
    <location>
        <begin position="81"/>
        <end position="208"/>
    </location>
</feature>